<accession>A0ABQ6CTI5</accession>
<reference evidence="2" key="1">
    <citation type="journal article" date="2019" name="Int. J. Syst. Evol. Microbiol.">
        <title>The Global Catalogue of Microorganisms (GCM) 10K type strain sequencing project: providing services to taxonomists for standard genome sequencing and annotation.</title>
        <authorList>
            <consortium name="The Broad Institute Genomics Platform"/>
            <consortium name="The Broad Institute Genome Sequencing Center for Infectious Disease"/>
            <person name="Wu L."/>
            <person name="Ma J."/>
        </authorList>
    </citation>
    <scope>NUCLEOTIDE SEQUENCE [LARGE SCALE GENOMIC DNA]</scope>
    <source>
        <strain evidence="2">NBRC 101365</strain>
    </source>
</reference>
<name>A0ABQ6CTI5_9HYPH</name>
<organism evidence="1 2">
    <name type="scientific">Labrys miyagiensis</name>
    <dbReference type="NCBI Taxonomy" id="346912"/>
    <lineage>
        <taxon>Bacteria</taxon>
        <taxon>Pseudomonadati</taxon>
        <taxon>Pseudomonadota</taxon>
        <taxon>Alphaproteobacteria</taxon>
        <taxon>Hyphomicrobiales</taxon>
        <taxon>Xanthobacteraceae</taxon>
        <taxon>Labrys</taxon>
    </lineage>
</organism>
<dbReference type="EMBL" id="BSPC01000069">
    <property type="protein sequence ID" value="GLS23044.1"/>
    <property type="molecule type" value="Genomic_DNA"/>
</dbReference>
<evidence type="ECO:0000313" key="1">
    <source>
        <dbReference type="EMBL" id="GLS23044.1"/>
    </source>
</evidence>
<dbReference type="RefSeq" id="WP_284315979.1">
    <property type="nucleotide sequence ID" value="NZ_BSPC01000069.1"/>
</dbReference>
<gene>
    <name evidence="1" type="ORF">GCM10007874_60640</name>
</gene>
<evidence type="ECO:0000313" key="2">
    <source>
        <dbReference type="Proteomes" id="UP001156882"/>
    </source>
</evidence>
<protein>
    <submittedName>
        <fullName evidence="1">Uncharacterized protein</fullName>
    </submittedName>
</protein>
<dbReference type="Proteomes" id="UP001156882">
    <property type="component" value="Unassembled WGS sequence"/>
</dbReference>
<sequence length="62" mass="6642">MRGIITLLIVVYLVGVGVELAPVVQAQWNSGTAADFASSVAHALPDAMSWPVKVYRSLTNRT</sequence>
<comment type="caution">
    <text evidence="1">The sequence shown here is derived from an EMBL/GenBank/DDBJ whole genome shotgun (WGS) entry which is preliminary data.</text>
</comment>
<keyword evidence="2" id="KW-1185">Reference proteome</keyword>
<proteinExistence type="predicted"/>